<name>A0A1W0XA28_HYPEX</name>
<dbReference type="PANTHER" id="PTHR22901">
    <property type="entry name" value="SIALATE O-ACETYLESTERASE"/>
    <property type="match status" value="1"/>
</dbReference>
<dbReference type="Gene3D" id="3.40.50.1110">
    <property type="entry name" value="SGNH hydrolase"/>
    <property type="match status" value="1"/>
</dbReference>
<evidence type="ECO:0000259" key="3">
    <source>
        <dbReference type="Pfam" id="PF03629"/>
    </source>
</evidence>
<dbReference type="OrthoDB" id="42638at2759"/>
<evidence type="ECO:0000256" key="1">
    <source>
        <dbReference type="ARBA" id="ARBA00022801"/>
    </source>
</evidence>
<dbReference type="EMBL" id="MTYJ01000008">
    <property type="protein sequence ID" value="OQV24121.1"/>
    <property type="molecule type" value="Genomic_DNA"/>
</dbReference>
<gene>
    <name evidence="4" type="ORF">BV898_02073</name>
</gene>
<accession>A0A1W0XA28</accession>
<feature type="compositionally biased region" description="Polar residues" evidence="2">
    <location>
        <begin position="1"/>
        <end position="14"/>
    </location>
</feature>
<dbReference type="PANTHER" id="PTHR22901:SF0">
    <property type="entry name" value="SIALATE O-ACETYLESTERASE"/>
    <property type="match status" value="1"/>
</dbReference>
<reference evidence="5" key="1">
    <citation type="submission" date="2017-01" db="EMBL/GenBank/DDBJ databases">
        <title>Comparative genomics of anhydrobiosis in the tardigrade Hypsibius dujardini.</title>
        <authorList>
            <person name="Yoshida Y."/>
            <person name="Koutsovoulos G."/>
            <person name="Laetsch D."/>
            <person name="Stevens L."/>
            <person name="Kumar S."/>
            <person name="Horikawa D."/>
            <person name="Ishino K."/>
            <person name="Komine S."/>
            <person name="Tomita M."/>
            <person name="Blaxter M."/>
            <person name="Arakawa K."/>
        </authorList>
    </citation>
    <scope>NUCLEOTIDE SEQUENCE [LARGE SCALE GENOMIC DNA]</scope>
    <source>
        <strain evidence="5">Z151</strain>
    </source>
</reference>
<feature type="region of interest" description="Disordered" evidence="2">
    <location>
        <begin position="1"/>
        <end position="44"/>
    </location>
</feature>
<feature type="compositionally biased region" description="Basic and acidic residues" evidence="2">
    <location>
        <begin position="21"/>
        <end position="30"/>
    </location>
</feature>
<dbReference type="InterPro" id="IPR005181">
    <property type="entry name" value="SASA"/>
</dbReference>
<sequence length="577" mass="63822">MYETMTAQGRNTFSAGPAPGHKRDLLREGSFKPPPVLSAEDESLQDVKKISPTLQQPQSAITSSPLPPDFMLIKRKWHYLEGVFLESNAEPRQGMAESVVEFRFANYFQDEMVLQRGEPGSEIWGFGEVGQNVVVTFAGQTLAASVNGSGVWGVRLPSMEAGGPYEISASSSMKNLTVDIKIESVLFGDVWLCSGQSNMEFSVEWMFNGSQEVRGASSYPTIRFIEIMQSRSHVPLKEPLIRQEWSSPDSDKLKEFSGICWAFGRRLQERLHIPIGLIGAYYGNSPIKAWSSSEVMDDCRDHTGNTDWNYGLGGAKGDRTVLWNAMIAALLPLEIKGVLWYQGESDANVNFVGFLCMFPVMIKSWRTHFRRPNLPFGFVQLACRDDEPGIATPEIRWHQTADLGVVPNELLPNTFMAVALDLSDPGAPLGQHHPRHKEEIAERLFFGALNVAYNIATPFQGPSPASVRSSNGHATITFINGPIILRSNLSSAFDVCCQGGATAGTNFRWEDCPEWKPVTIISTTDVDLTLDTSVCRQFTLQFIRYAWQTTPCPYLQCALYGADTALPAGPFVAPVTN</sequence>
<evidence type="ECO:0000313" key="5">
    <source>
        <dbReference type="Proteomes" id="UP000192578"/>
    </source>
</evidence>
<dbReference type="Pfam" id="PF03629">
    <property type="entry name" value="SASA"/>
    <property type="match status" value="1"/>
</dbReference>
<comment type="caution">
    <text evidence="4">The sequence shown here is derived from an EMBL/GenBank/DDBJ whole genome shotgun (WGS) entry which is preliminary data.</text>
</comment>
<dbReference type="Proteomes" id="UP000192578">
    <property type="component" value="Unassembled WGS sequence"/>
</dbReference>
<dbReference type="InterPro" id="IPR036514">
    <property type="entry name" value="SGNH_hydro_sf"/>
</dbReference>
<keyword evidence="5" id="KW-1185">Reference proteome</keyword>
<dbReference type="SUPFAM" id="SSF52266">
    <property type="entry name" value="SGNH hydrolase"/>
    <property type="match status" value="1"/>
</dbReference>
<feature type="domain" description="Sialate O-acetylesterase" evidence="3">
    <location>
        <begin position="189"/>
        <end position="391"/>
    </location>
</feature>
<protein>
    <submittedName>
        <fullName evidence="4">Sialate O-acetylesterase</fullName>
    </submittedName>
</protein>
<organism evidence="4 5">
    <name type="scientific">Hypsibius exemplaris</name>
    <name type="common">Freshwater tardigrade</name>
    <dbReference type="NCBI Taxonomy" id="2072580"/>
    <lineage>
        <taxon>Eukaryota</taxon>
        <taxon>Metazoa</taxon>
        <taxon>Ecdysozoa</taxon>
        <taxon>Tardigrada</taxon>
        <taxon>Eutardigrada</taxon>
        <taxon>Parachela</taxon>
        <taxon>Hypsibioidea</taxon>
        <taxon>Hypsibiidae</taxon>
        <taxon>Hypsibius</taxon>
    </lineage>
</organism>
<proteinExistence type="predicted"/>
<dbReference type="GO" id="GO:0001681">
    <property type="term" value="F:sialate O-acetylesterase activity"/>
    <property type="evidence" value="ECO:0007669"/>
    <property type="project" value="InterPro"/>
</dbReference>
<evidence type="ECO:0000313" key="4">
    <source>
        <dbReference type="EMBL" id="OQV24121.1"/>
    </source>
</evidence>
<evidence type="ECO:0000256" key="2">
    <source>
        <dbReference type="SAM" id="MobiDB-lite"/>
    </source>
</evidence>
<dbReference type="GO" id="GO:0005975">
    <property type="term" value="P:carbohydrate metabolic process"/>
    <property type="evidence" value="ECO:0007669"/>
    <property type="project" value="TreeGrafter"/>
</dbReference>
<dbReference type="AlphaFoldDB" id="A0A1W0XA28"/>
<dbReference type="InterPro" id="IPR039329">
    <property type="entry name" value="SIAE"/>
</dbReference>
<keyword evidence="1" id="KW-0378">Hydrolase</keyword>